<gene>
    <name evidence="13" type="ORF">WJX84_009167</name>
</gene>
<comment type="similarity">
    <text evidence="9">Belongs to the class I-like SAM-binding methyltransferase superfamily. gTMT family.</text>
</comment>
<evidence type="ECO:0000256" key="7">
    <source>
        <dbReference type="ARBA" id="ARBA00022989"/>
    </source>
</evidence>
<evidence type="ECO:0000256" key="3">
    <source>
        <dbReference type="ARBA" id="ARBA00022603"/>
    </source>
</evidence>
<dbReference type="GO" id="GO:0032259">
    <property type="term" value="P:methylation"/>
    <property type="evidence" value="ECO:0007669"/>
    <property type="project" value="UniProtKB-UniRule"/>
</dbReference>
<dbReference type="GO" id="GO:0005741">
    <property type="term" value="C:mitochondrial outer membrane"/>
    <property type="evidence" value="ECO:0007669"/>
    <property type="project" value="TreeGrafter"/>
</dbReference>
<feature type="transmembrane region" description="Helical" evidence="11">
    <location>
        <begin position="7"/>
        <end position="27"/>
    </location>
</feature>
<comment type="caution">
    <text evidence="13">The sequence shown here is derived from an EMBL/GenBank/DDBJ whole genome shotgun (WGS) entry which is preliminary data.</text>
</comment>
<dbReference type="GO" id="GO:0033013">
    <property type="term" value="P:tetrapyrrole metabolic process"/>
    <property type="evidence" value="ECO:0007669"/>
    <property type="project" value="UniProtKB-ARBA"/>
</dbReference>
<evidence type="ECO:0000256" key="6">
    <source>
        <dbReference type="ARBA" id="ARBA00022692"/>
    </source>
</evidence>
<evidence type="ECO:0000256" key="11">
    <source>
        <dbReference type="SAM" id="Phobius"/>
    </source>
</evidence>
<dbReference type="AlphaFoldDB" id="A0AAW1TG21"/>
<protein>
    <recommendedName>
        <fullName evidence="12">Methyltransferase domain-containing protein</fullName>
    </recommendedName>
</protein>
<feature type="transmembrane region" description="Helical" evidence="11">
    <location>
        <begin position="130"/>
        <end position="151"/>
    </location>
</feature>
<dbReference type="Gene3D" id="3.40.50.150">
    <property type="entry name" value="Vaccinia Virus protein VP39"/>
    <property type="match status" value="1"/>
</dbReference>
<dbReference type="PANTHER" id="PTHR10057:SF0">
    <property type="entry name" value="TRANSLOCATOR PROTEIN"/>
    <property type="match status" value="1"/>
</dbReference>
<dbReference type="Pfam" id="PF13649">
    <property type="entry name" value="Methyltransf_25"/>
    <property type="match status" value="1"/>
</dbReference>
<feature type="region of interest" description="SAM motif III" evidence="9">
    <location>
        <begin position="388"/>
        <end position="397"/>
    </location>
</feature>
<evidence type="ECO:0000313" key="14">
    <source>
        <dbReference type="Proteomes" id="UP001485043"/>
    </source>
</evidence>
<dbReference type="Pfam" id="PF03073">
    <property type="entry name" value="TspO_MBR"/>
    <property type="match status" value="1"/>
</dbReference>
<organism evidence="13 14">
    <name type="scientific">Apatococcus fuscideae</name>
    <dbReference type="NCBI Taxonomy" id="2026836"/>
    <lineage>
        <taxon>Eukaryota</taxon>
        <taxon>Viridiplantae</taxon>
        <taxon>Chlorophyta</taxon>
        <taxon>core chlorophytes</taxon>
        <taxon>Trebouxiophyceae</taxon>
        <taxon>Chlorellales</taxon>
        <taxon>Chlorellaceae</taxon>
        <taxon>Apatococcus</taxon>
    </lineage>
</organism>
<feature type="region of interest" description="Disordered" evidence="10">
    <location>
        <begin position="157"/>
        <end position="196"/>
    </location>
</feature>
<keyword evidence="14" id="KW-1185">Reference proteome</keyword>
<feature type="transmembrane region" description="Helical" evidence="11">
    <location>
        <begin position="47"/>
        <end position="67"/>
    </location>
</feature>
<dbReference type="InterPro" id="IPR004307">
    <property type="entry name" value="TspO_MBR"/>
</dbReference>
<evidence type="ECO:0000259" key="12">
    <source>
        <dbReference type="Pfam" id="PF13649"/>
    </source>
</evidence>
<dbReference type="InterPro" id="IPR029063">
    <property type="entry name" value="SAM-dependent_MTases_sf"/>
</dbReference>
<dbReference type="EMBL" id="JALJOV010000064">
    <property type="protein sequence ID" value="KAK9867793.1"/>
    <property type="molecule type" value="Genomic_DNA"/>
</dbReference>
<dbReference type="Gene3D" id="1.20.1260.100">
    <property type="entry name" value="TspO/MBR protein"/>
    <property type="match status" value="1"/>
</dbReference>
<keyword evidence="4 9" id="KW-0808">Transferase</keyword>
<comment type="similarity">
    <text evidence="2">Belongs to the TspO/BZRP family.</text>
</comment>
<proteinExistence type="inferred from homology"/>
<keyword evidence="5 9" id="KW-0949">S-adenosyl-L-methionine</keyword>
<sequence>MPIQWGPLALAVAIPVGSGFGISLLSMSGLKNWFPYIRKPSWEPPPWFFGPCWSFLYTLMGVASYLVWEAGTPLSATAFKLYGTQLIFNLAWQPLFFVANNMGISQIDNLAALGFAAATALAFREINRTAGLLMAPYVAFLVFANALNFSVARLNPGGRPPRESAATEDLTHPQDMKNPGQDGYQPATQASLAASRRPVSHRAPAAAVFLALKQVFDTPSRTYDTNVGEVYDDWTDEGVLEYFWGEHIHLGYYSREEQQKAWKQPIWTGRHPKDFKQAKFDFIDEMLAWSQSDQPATVLDVGCGIGGTTRHLAAKFPDAKVTGITLSPQQVARGTSLAAERGLSNASFQVMDAQAMTFADNSFDLVWACESGEHMPDKQKYIQEMERVLKPGGRIVIACWCQREETAERPLTASDKSKLKFLYDEWAHPFFVSYQQFARLLQDTKKMASVDTADWTPQTLPTWRQSIWVGVWDPWIVIFKGPKVWYRTMREIVTIERMHRAFAQGLMQYGMIRGTKAGGPAGGGAMHATRDARAPTTV</sequence>
<evidence type="ECO:0000256" key="8">
    <source>
        <dbReference type="ARBA" id="ARBA00023136"/>
    </source>
</evidence>
<accession>A0AAW1TG21</accession>
<keyword evidence="6 11" id="KW-0812">Transmembrane</keyword>
<dbReference type="FunFam" id="3.40.50.150:FF:000669">
    <property type="entry name" value="Cyanobacterial-type MPBQ/MSBQ methyltransferase"/>
    <property type="match status" value="1"/>
</dbReference>
<evidence type="ECO:0000256" key="2">
    <source>
        <dbReference type="ARBA" id="ARBA00007524"/>
    </source>
</evidence>
<dbReference type="PROSITE" id="PS51581">
    <property type="entry name" value="SAM_GTMT"/>
    <property type="match status" value="1"/>
</dbReference>
<evidence type="ECO:0000313" key="13">
    <source>
        <dbReference type="EMBL" id="KAK9867793.1"/>
    </source>
</evidence>
<dbReference type="CDD" id="cd15904">
    <property type="entry name" value="TSPO_MBR"/>
    <property type="match status" value="1"/>
</dbReference>
<feature type="region of interest" description="SAM motif II" evidence="9">
    <location>
        <begin position="361"/>
        <end position="369"/>
    </location>
</feature>
<dbReference type="SUPFAM" id="SSF53335">
    <property type="entry name" value="S-adenosyl-L-methionine-dependent methyltransferases"/>
    <property type="match status" value="1"/>
</dbReference>
<feature type="domain" description="Methyltransferase" evidence="12">
    <location>
        <begin position="298"/>
        <end position="393"/>
    </location>
</feature>
<evidence type="ECO:0000256" key="4">
    <source>
        <dbReference type="ARBA" id="ARBA00022679"/>
    </source>
</evidence>
<keyword evidence="8 11" id="KW-0472">Membrane</keyword>
<evidence type="ECO:0000256" key="1">
    <source>
        <dbReference type="ARBA" id="ARBA00004141"/>
    </source>
</evidence>
<dbReference type="GO" id="GO:0008168">
    <property type="term" value="F:methyltransferase activity"/>
    <property type="evidence" value="ECO:0007669"/>
    <property type="project" value="UniProtKB-KW"/>
</dbReference>
<evidence type="ECO:0000256" key="5">
    <source>
        <dbReference type="ARBA" id="ARBA00022691"/>
    </source>
</evidence>
<dbReference type="PANTHER" id="PTHR10057">
    <property type="entry name" value="PERIPHERAL-TYPE BENZODIAZEPINE RECEPTOR"/>
    <property type="match status" value="1"/>
</dbReference>
<dbReference type="FunFam" id="1.20.1260.100:FF:000001">
    <property type="entry name" value="translocator protein 2"/>
    <property type="match status" value="1"/>
</dbReference>
<comment type="subcellular location">
    <subcellularLocation>
        <location evidence="1">Membrane</location>
        <topology evidence="1">Multi-pass membrane protein</topology>
    </subcellularLocation>
</comment>
<dbReference type="CDD" id="cd02440">
    <property type="entry name" value="AdoMet_MTases"/>
    <property type="match status" value="1"/>
</dbReference>
<reference evidence="13 14" key="1">
    <citation type="journal article" date="2024" name="Nat. Commun.">
        <title>Phylogenomics reveals the evolutionary origins of lichenization in chlorophyte algae.</title>
        <authorList>
            <person name="Puginier C."/>
            <person name="Libourel C."/>
            <person name="Otte J."/>
            <person name="Skaloud P."/>
            <person name="Haon M."/>
            <person name="Grisel S."/>
            <person name="Petersen M."/>
            <person name="Berrin J.G."/>
            <person name="Delaux P.M."/>
            <person name="Dal Grande F."/>
            <person name="Keller J."/>
        </authorList>
    </citation>
    <scope>NUCLEOTIDE SEQUENCE [LARGE SCALE GENOMIC DNA]</scope>
    <source>
        <strain evidence="13 14">SAG 2523</strain>
    </source>
</reference>
<feature type="region of interest" description="SAM motif I" evidence="9">
    <location>
        <begin position="298"/>
        <end position="307"/>
    </location>
</feature>
<dbReference type="InterPro" id="IPR041698">
    <property type="entry name" value="Methyltransf_25"/>
</dbReference>
<evidence type="ECO:0000256" key="9">
    <source>
        <dbReference type="PROSITE-ProRule" id="PRU00914"/>
    </source>
</evidence>
<dbReference type="InterPro" id="IPR038330">
    <property type="entry name" value="TspO/MBR-related_sf"/>
</dbReference>
<dbReference type="InterPro" id="IPR025774">
    <property type="entry name" value="PiNMT-like"/>
</dbReference>
<name>A0AAW1TG21_9CHLO</name>
<dbReference type="Proteomes" id="UP001485043">
    <property type="component" value="Unassembled WGS sequence"/>
</dbReference>
<evidence type="ECO:0000256" key="10">
    <source>
        <dbReference type="SAM" id="MobiDB-lite"/>
    </source>
</evidence>
<keyword evidence="7 11" id="KW-1133">Transmembrane helix</keyword>
<keyword evidence="3 9" id="KW-0489">Methyltransferase</keyword>